<protein>
    <submittedName>
        <fullName evidence="3">Uncharacterized protein</fullName>
    </submittedName>
</protein>
<sequence>EIVFFSLPTPPTSKKIHDPKIDRFPLSRPSPRLLAATVSLSQLTVAAITQEHKAEEPRRTRRTGACNRAAIACQLRGYVVGGRCHGRLIPAVRISSSSSSDSFPMVSVDLVETWVQVGVPNPLMEGLSSDAIHSHSLRCFQRTCSGGSSKPLMMFGTEGSGTLTSPSNQLWNDKDIELQADMDRFVEDGSIEDNVDSFLSHVDTDPRDTIPRSMAVSKGDACGKKKVVPCVNSSWGKSYDG</sequence>
<dbReference type="Proteomes" id="UP001141552">
    <property type="component" value="Unassembled WGS sequence"/>
</dbReference>
<keyword evidence="4" id="KW-1185">Reference proteome</keyword>
<comment type="caution">
    <text evidence="3">The sequence shown here is derived from an EMBL/GenBank/DDBJ whole genome shotgun (WGS) entry which is preliminary data.</text>
</comment>
<dbReference type="EMBL" id="JAKUCV010004784">
    <property type="protein sequence ID" value="KAJ4834092.1"/>
    <property type="molecule type" value="Genomic_DNA"/>
</dbReference>
<evidence type="ECO:0000256" key="2">
    <source>
        <dbReference type="ARBA" id="ARBA00023242"/>
    </source>
</evidence>
<dbReference type="PANTHER" id="PTHR45093:SF2">
    <property type="entry name" value="LISH DOMAIN-CONTAINING PROTEIN"/>
    <property type="match status" value="1"/>
</dbReference>
<dbReference type="PANTHER" id="PTHR45093">
    <property type="entry name" value="TRANSCRIPTION ACTIVATOR MSS11"/>
    <property type="match status" value="1"/>
</dbReference>
<reference evidence="3" key="1">
    <citation type="submission" date="2022-02" db="EMBL/GenBank/DDBJ databases">
        <authorList>
            <person name="Henning P.M."/>
            <person name="McCubbin A.G."/>
            <person name="Shore J.S."/>
        </authorList>
    </citation>
    <scope>NUCLEOTIDE SEQUENCE</scope>
    <source>
        <strain evidence="3">F60SS</strain>
        <tissue evidence="3">Leaves</tissue>
    </source>
</reference>
<feature type="non-terminal residue" evidence="3">
    <location>
        <position position="241"/>
    </location>
</feature>
<keyword evidence="2" id="KW-0539">Nucleus</keyword>
<evidence type="ECO:0000313" key="4">
    <source>
        <dbReference type="Proteomes" id="UP001141552"/>
    </source>
</evidence>
<reference evidence="3" key="2">
    <citation type="journal article" date="2023" name="Plants (Basel)">
        <title>Annotation of the Turnera subulata (Passifloraceae) Draft Genome Reveals the S-Locus Evolved after the Divergence of Turneroideae from Passifloroideae in a Stepwise Manner.</title>
        <authorList>
            <person name="Henning P.M."/>
            <person name="Roalson E.H."/>
            <person name="Mir W."/>
            <person name="McCubbin A.G."/>
            <person name="Shore J.S."/>
        </authorList>
    </citation>
    <scope>NUCLEOTIDE SEQUENCE</scope>
    <source>
        <strain evidence="3">F60SS</strain>
    </source>
</reference>
<evidence type="ECO:0000256" key="1">
    <source>
        <dbReference type="ARBA" id="ARBA00004123"/>
    </source>
</evidence>
<proteinExistence type="predicted"/>
<comment type="subcellular location">
    <subcellularLocation>
        <location evidence="1">Nucleus</location>
    </subcellularLocation>
</comment>
<name>A0A9Q0JAG6_9ROSI</name>
<dbReference type="OrthoDB" id="1747124at2759"/>
<accession>A0A9Q0JAG6</accession>
<dbReference type="GO" id="GO:0005634">
    <property type="term" value="C:nucleus"/>
    <property type="evidence" value="ECO:0007669"/>
    <property type="project" value="UniProtKB-SubCell"/>
</dbReference>
<evidence type="ECO:0000313" key="3">
    <source>
        <dbReference type="EMBL" id="KAJ4834092.1"/>
    </source>
</evidence>
<dbReference type="AlphaFoldDB" id="A0A9Q0JAG6"/>
<gene>
    <name evidence="3" type="ORF">Tsubulata_024066</name>
</gene>
<organism evidence="3 4">
    <name type="scientific">Turnera subulata</name>
    <dbReference type="NCBI Taxonomy" id="218843"/>
    <lineage>
        <taxon>Eukaryota</taxon>
        <taxon>Viridiplantae</taxon>
        <taxon>Streptophyta</taxon>
        <taxon>Embryophyta</taxon>
        <taxon>Tracheophyta</taxon>
        <taxon>Spermatophyta</taxon>
        <taxon>Magnoliopsida</taxon>
        <taxon>eudicotyledons</taxon>
        <taxon>Gunneridae</taxon>
        <taxon>Pentapetalae</taxon>
        <taxon>rosids</taxon>
        <taxon>fabids</taxon>
        <taxon>Malpighiales</taxon>
        <taxon>Passifloraceae</taxon>
        <taxon>Turnera</taxon>
    </lineage>
</organism>